<protein>
    <recommendedName>
        <fullName evidence="3">Transposase</fullName>
    </recommendedName>
</protein>
<comment type="caution">
    <text evidence="1">The sequence shown here is derived from an EMBL/GenBank/DDBJ whole genome shotgun (WGS) entry which is preliminary data.</text>
</comment>
<keyword evidence="2" id="KW-1185">Reference proteome</keyword>
<sequence length="61" mass="6875">MQGKAHRDGPGALIYRVYRTGASCGRMSDDVLSQRHDVLSEWFELLPIFFVVLPVSLPKLT</sequence>
<evidence type="ECO:0000313" key="1">
    <source>
        <dbReference type="EMBL" id="REB70775.1"/>
    </source>
</evidence>
<dbReference type="Proteomes" id="UP000256324">
    <property type="component" value="Unassembled WGS sequence"/>
</dbReference>
<accession>A0ABX9ID43</accession>
<gene>
    <name evidence="1" type="ORF">CP880_03220</name>
</gene>
<name>A0ABX9ID43_9ACTN</name>
<evidence type="ECO:0008006" key="3">
    <source>
        <dbReference type="Google" id="ProtNLM"/>
    </source>
</evidence>
<organism evidence="1 2">
    <name type="scientific">Cutibacterium namnetense</name>
    <dbReference type="NCBI Taxonomy" id="1574624"/>
    <lineage>
        <taxon>Bacteria</taxon>
        <taxon>Bacillati</taxon>
        <taxon>Actinomycetota</taxon>
        <taxon>Actinomycetes</taxon>
        <taxon>Propionibacteriales</taxon>
        <taxon>Propionibacteriaceae</taxon>
        <taxon>Cutibacterium</taxon>
    </lineage>
</organism>
<evidence type="ECO:0000313" key="2">
    <source>
        <dbReference type="Proteomes" id="UP000256324"/>
    </source>
</evidence>
<reference evidence="1 2" key="1">
    <citation type="submission" date="2017-09" db="EMBL/GenBank/DDBJ databases">
        <authorList>
            <person name="Bumgarner R.E."/>
        </authorList>
    </citation>
    <scope>NUCLEOTIDE SEQUENCE [LARGE SCALE GENOMIC DNA]</scope>
    <source>
        <strain evidence="1 2">T34998</strain>
    </source>
</reference>
<dbReference type="EMBL" id="PCZS01000001">
    <property type="protein sequence ID" value="REB70775.1"/>
    <property type="molecule type" value="Genomic_DNA"/>
</dbReference>
<proteinExistence type="predicted"/>